<evidence type="ECO:0000313" key="1">
    <source>
        <dbReference type="EMBL" id="BCS23105.1"/>
    </source>
</evidence>
<organism evidence="1 2">
    <name type="scientific">Aspergillus puulaauensis</name>
    <dbReference type="NCBI Taxonomy" id="1220207"/>
    <lineage>
        <taxon>Eukaryota</taxon>
        <taxon>Fungi</taxon>
        <taxon>Dikarya</taxon>
        <taxon>Ascomycota</taxon>
        <taxon>Pezizomycotina</taxon>
        <taxon>Eurotiomycetes</taxon>
        <taxon>Eurotiomycetidae</taxon>
        <taxon>Eurotiales</taxon>
        <taxon>Aspergillaceae</taxon>
        <taxon>Aspergillus</taxon>
    </lineage>
</organism>
<dbReference type="EMBL" id="AP024445">
    <property type="protein sequence ID" value="BCS23105.1"/>
    <property type="molecule type" value="Genomic_DNA"/>
</dbReference>
<dbReference type="AlphaFoldDB" id="A0A7R7XKE1"/>
<proteinExistence type="predicted"/>
<reference evidence="1" key="1">
    <citation type="submission" date="2021-01" db="EMBL/GenBank/DDBJ databases">
        <authorList>
            <consortium name="Aspergillus puulaauensis MK2 genome sequencing consortium"/>
            <person name="Kazuki M."/>
            <person name="Futagami T."/>
        </authorList>
    </citation>
    <scope>NUCLEOTIDE SEQUENCE</scope>
    <source>
        <strain evidence="1">MK2</strain>
    </source>
</reference>
<accession>A0A7R7XKE1</accession>
<dbReference type="GeneID" id="64973110"/>
<dbReference type="OrthoDB" id="4440199at2759"/>
<gene>
    <name evidence="1" type="ORF">APUU_31330A</name>
</gene>
<name>A0A7R7XKE1_9EURO</name>
<dbReference type="KEGG" id="apuu:APUU_31330A"/>
<dbReference type="RefSeq" id="XP_041555299.1">
    <property type="nucleotide sequence ID" value="XM_041702522.1"/>
</dbReference>
<protein>
    <submittedName>
        <fullName evidence="1">Uncharacterized protein</fullName>
    </submittedName>
</protein>
<keyword evidence="2" id="KW-1185">Reference proteome</keyword>
<reference evidence="1" key="2">
    <citation type="submission" date="2021-02" db="EMBL/GenBank/DDBJ databases">
        <title>Aspergillus puulaauensis MK2 genome sequence.</title>
        <authorList>
            <person name="Futagami T."/>
            <person name="Mori K."/>
            <person name="Kadooka C."/>
            <person name="Tanaka T."/>
        </authorList>
    </citation>
    <scope>NUCLEOTIDE SEQUENCE</scope>
    <source>
        <strain evidence="1">MK2</strain>
    </source>
</reference>
<evidence type="ECO:0000313" key="2">
    <source>
        <dbReference type="Proteomes" id="UP000654913"/>
    </source>
</evidence>
<sequence length="222" mass="23690">MAAQYNQQGNAQTALCIEHYQNSGTQAPILGGITRNCNPSKSDKLLIRVEGGCPDHFIKRDDDEAVDAHTSHLMPRQEGTDTLTISSANATLRDPMGDGSLTYVAVDLGELQDGHYDLNVALDGPVTNVTVLEADGETYARVDSPSEGPVHLAWDVASDGAYLTFAVIAYTEKAVNVSYTGNFTPSSNSTSPSFTGMAGAMSHVHTWWPAVILVSLLIVCFA</sequence>
<dbReference type="Proteomes" id="UP000654913">
    <property type="component" value="Chromosome 3"/>
</dbReference>